<dbReference type="Proteomes" id="UP000002908">
    <property type="component" value="Segment"/>
</dbReference>
<dbReference type="KEGG" id="vg:14296667"/>
<protein>
    <recommendedName>
        <fullName evidence="3">Phage protein</fullName>
    </recommendedName>
</protein>
<evidence type="ECO:0000313" key="2">
    <source>
        <dbReference type="Proteomes" id="UP000002908"/>
    </source>
</evidence>
<evidence type="ECO:0000313" key="1">
    <source>
        <dbReference type="EMBL" id="CCI88477.1"/>
    </source>
</evidence>
<organism evidence="1 2">
    <name type="scientific">Yersinia phage phiR2-01</name>
    <dbReference type="NCBI Taxonomy" id="1206557"/>
    <lineage>
        <taxon>Viruses</taxon>
        <taxon>Duplodnaviria</taxon>
        <taxon>Heunggongvirae</taxon>
        <taxon>Uroviricota</taxon>
        <taxon>Caudoviricetes</taxon>
        <taxon>Demerecviridae</taxon>
        <taxon>Markadamsvirinae</taxon>
        <taxon>Epseptimavirus</taxon>
        <taxon>Epseptimavirus R201</taxon>
    </lineage>
</organism>
<keyword evidence="2" id="KW-1185">Reference proteome</keyword>
<dbReference type="GeneID" id="14296667"/>
<reference evidence="1" key="1">
    <citation type="submission" date="2016-03" db="EMBL/GenBank/DDBJ databases">
        <title>Genomic, physiological and proteomic characterization of the T5-like bacteriophage phiR2-01 infecting Yersinia enterocolitia.</title>
        <authorList>
            <person name="Pajunen M.I."/>
            <person name="Happonen L.J."/>
            <person name="Jun J.W."/>
            <person name="Malmstrom J."/>
            <person name="Nawaz A."/>
            <person name="Mattinen L."/>
            <person name="Skurnik M."/>
        </authorList>
    </citation>
    <scope>NUCLEOTIDE SEQUENCE</scope>
</reference>
<dbReference type="OrthoDB" id="17899at10239"/>
<dbReference type="RefSeq" id="YP_007237028.1">
    <property type="nucleotide sequence ID" value="NC_019919.2"/>
</dbReference>
<accession>I7LED6</accession>
<proteinExistence type="predicted"/>
<dbReference type="EMBL" id="HE956708">
    <property type="protein sequence ID" value="CCI88477.1"/>
    <property type="molecule type" value="Genomic_DNA"/>
</dbReference>
<gene>
    <name evidence="1" type="primary">g049</name>
    <name evidence="1" type="ORF">BN79_051</name>
</gene>
<evidence type="ECO:0008006" key="3">
    <source>
        <dbReference type="Google" id="ProtNLM"/>
    </source>
</evidence>
<name>I7LED6_9CAUD</name>
<sequence>MKRYLSVVFDRGGQRYTYEFPESWKINVGDQVVVLTPREGFKVVTVKQVFPKDHEPSKSINYKMIHGLVRRVAPVEVTVTEEGPTDYRYESYLDIMR</sequence>